<organism evidence="1 2">
    <name type="scientific">Pseudomonas phage vB_PaeM_PS119XW</name>
    <dbReference type="NCBI Taxonomy" id="2601632"/>
    <lineage>
        <taxon>Viruses</taxon>
        <taxon>Duplodnaviria</taxon>
        <taxon>Heunggongvirae</taxon>
        <taxon>Uroviricota</taxon>
        <taxon>Caudoviricetes</taxon>
        <taxon>Chimalliviridae</taxon>
        <taxon>Pawinskivirus</taxon>
        <taxon>Pawinskivirus PS119XW</taxon>
    </lineage>
</organism>
<dbReference type="KEGG" id="vg:77936925"/>
<dbReference type="Proteomes" id="UP000322144">
    <property type="component" value="Segment"/>
</dbReference>
<name>A0A5C1K9F8_9CAUD</name>
<proteinExistence type="predicted"/>
<evidence type="ECO:0000313" key="1">
    <source>
        <dbReference type="EMBL" id="QEM41904.1"/>
    </source>
</evidence>
<reference evidence="1 2" key="1">
    <citation type="submission" date="2019-06" db="EMBL/GenBank/DDBJ databases">
        <title>A distant relative of Phikzvirus genus phages from a therapeutic phage collection.</title>
        <authorList>
            <person name="Hejnowicz M.S."/>
            <person name="Dabrowski K."/>
            <person name="Gawor J."/>
            <person name="Weber-Dabrowska B."/>
            <person name="Gromadka R."/>
            <person name="Lobocka M.B."/>
        </authorList>
    </citation>
    <scope>NUCLEOTIDE SEQUENCE [LARGE SCALE GENOMIC DNA]</scope>
</reference>
<evidence type="ECO:0000313" key="2">
    <source>
        <dbReference type="Proteomes" id="UP000322144"/>
    </source>
</evidence>
<dbReference type="GeneID" id="77936925"/>
<keyword evidence="2" id="KW-1185">Reference proteome</keyword>
<accession>A0A5C1K9F8</accession>
<dbReference type="RefSeq" id="YP_010660915.1">
    <property type="nucleotide sequence ID" value="NC_070882.1"/>
</dbReference>
<dbReference type="EMBL" id="MN103543">
    <property type="protein sequence ID" value="QEM41904.1"/>
    <property type="molecule type" value="Genomic_DNA"/>
</dbReference>
<sequence>MSNTIDYRAVIFQRTRALDVEVAEDLYRRMPEIKDLATLNQFFHLLLAQYKINTLELRCTLNEVNDFEAWWRNFAANFIPLFRKKRLPPCTDAAAQPMYHCESKSI</sequence>
<protein>
    <submittedName>
        <fullName evidence="1">Uncharacterized protein</fullName>
    </submittedName>
</protein>